<keyword evidence="9" id="KW-1185">Reference proteome</keyword>
<dbReference type="GO" id="GO:0030490">
    <property type="term" value="P:maturation of SSU-rRNA"/>
    <property type="evidence" value="ECO:0007669"/>
    <property type="project" value="TreeGrafter"/>
</dbReference>
<evidence type="ECO:0000256" key="6">
    <source>
        <dbReference type="ARBA" id="ARBA00024695"/>
    </source>
</evidence>
<sequence length="802" mass="92591">MGKAAKRKRKVSVPSTAKGPVKSAMAMVKSNPFEVKVNRQKFNILGRKTKNDVGLPGVSRSKAIKKRTQTLLKEYKEREKTNVFKDKRFGEYNTKISPEEKMIRRFTLERQKNYGKKNIYNLNEDEELTHYGQSLAEIEKMNDIIDSDSDTEERGTLSAELTAAHFGGGGGLLRKKASSGQQDEEEEKPKSRKELIEEMITKSKQEKQERQTQRESALELTEKLDNDWKEIQTLIARKTPKSEKKDKEVEKPKPDEYDMIVRELGFEMKAKPSERMKTEEELAKEEQARLQKLEADRLRRMHGLDEQANKKKPSHVSADDLADGFILDKDDRRLLSYKVRRIGLEVTSVKASSPTSCSKQDFCLVSFCFYFLVPESYETFKSLLAGRTIEQQLIILDRIQKCNHPSLAVGNKAKLEKLFGFLLEYIGELATLDLPELRTIDKLVLPLYNLCQMFPEAASDSIKFILRDAAHDMEELIEVKGRATLPGLDMLIYLKITSLLFPTSDFMHPVVTPAFMYMSQLLTKCRITTLQDVIKGLFICCLFLEYVSLSKRFVPELINFLLGVLHISLPKKRAQGYTVVHPFSPVGKNLELLLVCDKKDLESWQKQNLPLSIVTRLKETSRTEMNHIRLSCLALCFDLIKKCAALYESLPSFHEIMHPVRVLLTQHVPVNEYPEKMQEWYHSALKELENKVKQYTPLISEKKKPVPLKQYTPKIVKVLEFGRKQGGSKKEQERKQLIQRHKRELKGAIREIRKDNQFLARMQLSEIMERDSARKRKVKELLGSLSAQEGEWKAMKRKRGKN</sequence>
<dbReference type="Ensembl" id="ENSFTIT00000019983.1">
    <property type="protein sequence ID" value="ENSFTIP00000019185.1"/>
    <property type="gene ID" value="ENSFTIG00000012500.1"/>
</dbReference>
<reference evidence="8" key="2">
    <citation type="submission" date="2025-09" db="UniProtKB">
        <authorList>
            <consortium name="Ensembl"/>
        </authorList>
    </citation>
    <scope>IDENTIFICATION</scope>
</reference>
<evidence type="ECO:0000256" key="5">
    <source>
        <dbReference type="ARBA" id="ARBA00023242"/>
    </source>
</evidence>
<evidence type="ECO:0000313" key="9">
    <source>
        <dbReference type="Proteomes" id="UP000694562"/>
    </source>
</evidence>
<evidence type="ECO:0000256" key="7">
    <source>
        <dbReference type="SAM" id="MobiDB-lite"/>
    </source>
</evidence>
<dbReference type="PANTHER" id="PTHR23183:SF0">
    <property type="entry name" value="NUCLEOLAR PROTEIN 14"/>
    <property type="match status" value="1"/>
</dbReference>
<feature type="region of interest" description="Disordered" evidence="7">
    <location>
        <begin position="163"/>
        <end position="217"/>
    </location>
</feature>
<accession>A0A8C4UXW9</accession>
<dbReference type="PANTHER" id="PTHR23183">
    <property type="entry name" value="NOP14"/>
    <property type="match status" value="1"/>
</dbReference>
<feature type="compositionally biased region" description="Basic residues" evidence="7">
    <location>
        <begin position="1"/>
        <end position="11"/>
    </location>
</feature>
<keyword evidence="4" id="KW-0698">rRNA processing</keyword>
<reference evidence="8" key="1">
    <citation type="submission" date="2025-08" db="UniProtKB">
        <authorList>
            <consortium name="Ensembl"/>
        </authorList>
    </citation>
    <scope>IDENTIFICATION</scope>
</reference>
<feature type="compositionally biased region" description="Basic and acidic residues" evidence="7">
    <location>
        <begin position="187"/>
        <end position="217"/>
    </location>
</feature>
<protein>
    <submittedName>
        <fullName evidence="8">NOP14 nucleolar protein</fullName>
    </submittedName>
</protein>
<keyword evidence="5" id="KW-0539">Nucleus</keyword>
<comment type="function">
    <text evidence="6">Involved in nucleolar processing of pre-18S ribosomal RNA. Has a role in the nuclear export of 40S pre-ribosomal subunit to the cytoplasm.</text>
</comment>
<evidence type="ECO:0000313" key="8">
    <source>
        <dbReference type="Ensembl" id="ENSFTIP00000019185.1"/>
    </source>
</evidence>
<evidence type="ECO:0000256" key="2">
    <source>
        <dbReference type="ARBA" id="ARBA00007466"/>
    </source>
</evidence>
<dbReference type="Pfam" id="PF04147">
    <property type="entry name" value="Nop14"/>
    <property type="match status" value="2"/>
</dbReference>
<organism evidence="8 9">
    <name type="scientific">Falco tinnunculus</name>
    <name type="common">Common kestrel</name>
    <dbReference type="NCBI Taxonomy" id="100819"/>
    <lineage>
        <taxon>Eukaryota</taxon>
        <taxon>Metazoa</taxon>
        <taxon>Chordata</taxon>
        <taxon>Craniata</taxon>
        <taxon>Vertebrata</taxon>
        <taxon>Euteleostomi</taxon>
        <taxon>Archelosauria</taxon>
        <taxon>Archosauria</taxon>
        <taxon>Dinosauria</taxon>
        <taxon>Saurischia</taxon>
        <taxon>Theropoda</taxon>
        <taxon>Coelurosauria</taxon>
        <taxon>Aves</taxon>
        <taxon>Neognathae</taxon>
        <taxon>Neoaves</taxon>
        <taxon>Telluraves</taxon>
        <taxon>Australaves</taxon>
        <taxon>Falconiformes</taxon>
        <taxon>Falconidae</taxon>
        <taxon>Falco</taxon>
    </lineage>
</organism>
<name>A0A8C4UXW9_FALTI</name>
<dbReference type="Proteomes" id="UP000694562">
    <property type="component" value="Unplaced"/>
</dbReference>
<dbReference type="GO" id="GO:0030692">
    <property type="term" value="C:Noc4p-Nop14p complex"/>
    <property type="evidence" value="ECO:0007669"/>
    <property type="project" value="TreeGrafter"/>
</dbReference>
<dbReference type="InterPro" id="IPR007276">
    <property type="entry name" value="Nop14"/>
</dbReference>
<dbReference type="AlphaFoldDB" id="A0A8C4UXW9"/>
<dbReference type="GO" id="GO:0032040">
    <property type="term" value="C:small-subunit processome"/>
    <property type="evidence" value="ECO:0007669"/>
    <property type="project" value="InterPro"/>
</dbReference>
<evidence type="ECO:0000256" key="1">
    <source>
        <dbReference type="ARBA" id="ARBA00004604"/>
    </source>
</evidence>
<comment type="subcellular location">
    <subcellularLocation>
        <location evidence="1">Nucleus</location>
        <location evidence="1">Nucleolus</location>
    </subcellularLocation>
</comment>
<feature type="region of interest" description="Disordered" evidence="7">
    <location>
        <begin position="1"/>
        <end position="23"/>
    </location>
</feature>
<evidence type="ECO:0000256" key="4">
    <source>
        <dbReference type="ARBA" id="ARBA00022552"/>
    </source>
</evidence>
<keyword evidence="3" id="KW-0690">Ribosome biogenesis</keyword>
<proteinExistence type="inferred from homology"/>
<evidence type="ECO:0000256" key="3">
    <source>
        <dbReference type="ARBA" id="ARBA00022517"/>
    </source>
</evidence>
<comment type="similarity">
    <text evidence="2">Belongs to the NOP14 family.</text>
</comment>